<name>A0A2N6T3L8_9CORY</name>
<dbReference type="CDD" id="cd05827">
    <property type="entry name" value="Sortase_C"/>
    <property type="match status" value="1"/>
</dbReference>
<dbReference type="InterPro" id="IPR042002">
    <property type="entry name" value="Sortase_C"/>
</dbReference>
<evidence type="ECO:0000313" key="4">
    <source>
        <dbReference type="EMBL" id="PMC63915.1"/>
    </source>
</evidence>
<evidence type="ECO:0000256" key="1">
    <source>
        <dbReference type="ARBA" id="ARBA00022801"/>
    </source>
</evidence>
<dbReference type="InterPro" id="IPR023365">
    <property type="entry name" value="Sortase_dom-sf"/>
</dbReference>
<evidence type="ECO:0000256" key="2">
    <source>
        <dbReference type="PIRSR" id="PIRSR605754-1"/>
    </source>
</evidence>
<keyword evidence="3" id="KW-0472">Membrane</keyword>
<proteinExistence type="predicted"/>
<dbReference type="GO" id="GO:0016787">
    <property type="term" value="F:hydrolase activity"/>
    <property type="evidence" value="ECO:0007669"/>
    <property type="project" value="UniProtKB-KW"/>
</dbReference>
<dbReference type="EMBL" id="PNHG01000013">
    <property type="protein sequence ID" value="PMC63915.1"/>
    <property type="molecule type" value="Genomic_DNA"/>
</dbReference>
<dbReference type="Gene3D" id="2.40.260.10">
    <property type="entry name" value="Sortase"/>
    <property type="match status" value="1"/>
</dbReference>
<evidence type="ECO:0000256" key="3">
    <source>
        <dbReference type="SAM" id="Phobius"/>
    </source>
</evidence>
<keyword evidence="5" id="KW-1185">Reference proteome</keyword>
<dbReference type="SUPFAM" id="SSF63817">
    <property type="entry name" value="Sortase"/>
    <property type="match status" value="1"/>
</dbReference>
<evidence type="ECO:0000313" key="5">
    <source>
        <dbReference type="Proteomes" id="UP000235836"/>
    </source>
</evidence>
<dbReference type="RefSeq" id="WP_034665203.1">
    <property type="nucleotide sequence ID" value="NZ_PNHG01000013.1"/>
</dbReference>
<dbReference type="NCBIfam" id="TIGR01076">
    <property type="entry name" value="sortase_fam"/>
    <property type="match status" value="1"/>
</dbReference>
<organism evidence="4 5">
    <name type="scientific">Corynebacterium tuscaniense</name>
    <dbReference type="NCBI Taxonomy" id="302449"/>
    <lineage>
        <taxon>Bacteria</taxon>
        <taxon>Bacillati</taxon>
        <taxon>Actinomycetota</taxon>
        <taxon>Actinomycetes</taxon>
        <taxon>Mycobacteriales</taxon>
        <taxon>Corynebacteriaceae</taxon>
        <taxon>Corynebacterium</taxon>
    </lineage>
</organism>
<sequence>MTTTVIGVDAGRRKAKADKKSVRFSTKAAVVLLLVGIAAILYPVVSTLHNNAASSRVADQMTVEVTQMESHRRDLLLGELQQYNESLRRNPVQPGIPEEMDFQPTPEYLAYLEVGKPNFTSTDAFSEVIIPDVDIRLPVYKGSGPEALNRGAGHLFGTTLPVGGPGTNTTITAHTGLATASMFDNLINIKKGDDVFISTLGDIMRYRVVGTKVVAPDTIDAIPQVGETEEDRIFLITCTPYGLNFHRLIVEAHRIPLDAEPQRDLDVGNAVGPWQTWMTIVATIFVLLMVLLAWIIYSGLKQRRRTSDEDNSHETL</sequence>
<feature type="active site" description="Acyl-thioester intermediate" evidence="2">
    <location>
        <position position="238"/>
    </location>
</feature>
<keyword evidence="3" id="KW-0812">Transmembrane</keyword>
<reference evidence="4 5" key="1">
    <citation type="submission" date="2017-09" db="EMBL/GenBank/DDBJ databases">
        <title>Bacterial strain isolated from the female urinary microbiota.</title>
        <authorList>
            <person name="Thomas-White K."/>
            <person name="Kumar N."/>
            <person name="Forster S."/>
            <person name="Putonti C."/>
            <person name="Lawley T."/>
            <person name="Wolfe A.J."/>
        </authorList>
    </citation>
    <scope>NUCLEOTIDE SEQUENCE [LARGE SCALE GENOMIC DNA]</scope>
    <source>
        <strain evidence="4 5">UMB0792</strain>
    </source>
</reference>
<dbReference type="AlphaFoldDB" id="A0A2N6T3L8"/>
<comment type="caution">
    <text evidence="4">The sequence shown here is derived from an EMBL/GenBank/DDBJ whole genome shotgun (WGS) entry which is preliminary data.</text>
</comment>
<dbReference type="Proteomes" id="UP000235836">
    <property type="component" value="Unassembled WGS sequence"/>
</dbReference>
<dbReference type="Pfam" id="PF04203">
    <property type="entry name" value="Sortase"/>
    <property type="match status" value="1"/>
</dbReference>
<dbReference type="InterPro" id="IPR005754">
    <property type="entry name" value="Sortase"/>
</dbReference>
<dbReference type="NCBIfam" id="NF033745">
    <property type="entry name" value="class_C_sortase"/>
    <property type="match status" value="1"/>
</dbReference>
<accession>A0A2N6T3L8</accession>
<keyword evidence="1" id="KW-0378">Hydrolase</keyword>
<keyword evidence="3" id="KW-1133">Transmembrane helix</keyword>
<feature type="active site" description="Proton donor/acceptor" evidence="2">
    <location>
        <position position="174"/>
    </location>
</feature>
<feature type="transmembrane region" description="Helical" evidence="3">
    <location>
        <begin position="24"/>
        <end position="45"/>
    </location>
</feature>
<feature type="transmembrane region" description="Helical" evidence="3">
    <location>
        <begin position="277"/>
        <end position="297"/>
    </location>
</feature>
<gene>
    <name evidence="4" type="ORF">CJ203_08480</name>
</gene>
<protein>
    <submittedName>
        <fullName evidence="4">Class C sortase</fullName>
    </submittedName>
</protein>